<evidence type="ECO:0000313" key="6">
    <source>
        <dbReference type="EMBL" id="BBY93650.1"/>
    </source>
</evidence>
<dbReference type="PROSITE" id="PS50043">
    <property type="entry name" value="HTH_LUXR_2"/>
    <property type="match status" value="1"/>
</dbReference>
<dbReference type="GO" id="GO:0006355">
    <property type="term" value="P:regulation of DNA-templated transcription"/>
    <property type="evidence" value="ECO:0007669"/>
    <property type="project" value="InterPro"/>
</dbReference>
<dbReference type="SMART" id="SM00448">
    <property type="entry name" value="REC"/>
    <property type="match status" value="1"/>
</dbReference>
<dbReference type="InterPro" id="IPR016032">
    <property type="entry name" value="Sig_transdc_resp-reg_C-effctor"/>
</dbReference>
<reference evidence="6 7" key="1">
    <citation type="journal article" date="2019" name="Emerg. Microbes Infect.">
        <title>Comprehensive subspecies identification of 175 nontuberculous mycobacteria species based on 7547 genomic profiles.</title>
        <authorList>
            <person name="Matsumoto Y."/>
            <person name="Kinjo T."/>
            <person name="Motooka D."/>
            <person name="Nabeya D."/>
            <person name="Jung N."/>
            <person name="Uechi K."/>
            <person name="Horii T."/>
            <person name="Iida T."/>
            <person name="Fujita J."/>
            <person name="Nakamura S."/>
        </authorList>
    </citation>
    <scope>NUCLEOTIDE SEQUENCE [LARGE SCALE GENOMIC DNA]</scope>
    <source>
        <strain evidence="6 7">JCM 6399</strain>
    </source>
</reference>
<feature type="domain" description="HTH luxR-type" evidence="4">
    <location>
        <begin position="147"/>
        <end position="212"/>
    </location>
</feature>
<keyword evidence="1 3" id="KW-0597">Phosphoprotein</keyword>
<dbReference type="EMBL" id="AP022601">
    <property type="protein sequence ID" value="BBY93650.1"/>
    <property type="molecule type" value="Genomic_DNA"/>
</dbReference>
<keyword evidence="2" id="KW-0238">DNA-binding</keyword>
<dbReference type="InterPro" id="IPR001789">
    <property type="entry name" value="Sig_transdc_resp-reg_receiver"/>
</dbReference>
<dbReference type="Proteomes" id="UP000465785">
    <property type="component" value="Chromosome"/>
</dbReference>
<evidence type="ECO:0000256" key="3">
    <source>
        <dbReference type="PROSITE-ProRule" id="PRU00169"/>
    </source>
</evidence>
<proteinExistence type="predicted"/>
<dbReference type="SUPFAM" id="SSF46894">
    <property type="entry name" value="C-terminal effector domain of the bipartite response regulators"/>
    <property type="match status" value="1"/>
</dbReference>
<dbReference type="GO" id="GO:0000160">
    <property type="term" value="P:phosphorelay signal transduction system"/>
    <property type="evidence" value="ECO:0007669"/>
    <property type="project" value="InterPro"/>
</dbReference>
<dbReference type="PANTHER" id="PTHR43214">
    <property type="entry name" value="TWO-COMPONENT RESPONSE REGULATOR"/>
    <property type="match status" value="1"/>
</dbReference>
<evidence type="ECO:0000259" key="5">
    <source>
        <dbReference type="PROSITE" id="PS50110"/>
    </source>
</evidence>
<dbReference type="SUPFAM" id="SSF52172">
    <property type="entry name" value="CheY-like"/>
    <property type="match status" value="1"/>
</dbReference>
<dbReference type="GO" id="GO:0003677">
    <property type="term" value="F:DNA binding"/>
    <property type="evidence" value="ECO:0007669"/>
    <property type="project" value="UniProtKB-KW"/>
</dbReference>
<evidence type="ECO:0000313" key="7">
    <source>
        <dbReference type="Proteomes" id="UP000465785"/>
    </source>
</evidence>
<dbReference type="Pfam" id="PF00196">
    <property type="entry name" value="GerE"/>
    <property type="match status" value="1"/>
</dbReference>
<dbReference type="KEGG" id="mgau:MGALJ_33190"/>
<accession>A0A9W4B9S6</accession>
<feature type="modified residue" description="4-aspartylphosphate" evidence="3">
    <location>
        <position position="60"/>
    </location>
</feature>
<gene>
    <name evidence="6" type="ORF">MGALJ_33190</name>
</gene>
<sequence>MSQRPYVVVIVDDHELFAEGLELLLTRDWGDQFVIGGRTTFVEEAADLVASCDADVAIVDLTMPPLGGVAAIRHIKKRHPRTRVLALSGTDDPQLAEEALRSGADGFLSKAVRPEALAGPLYTIAAGMRVVDTKVLEGLLSNIRKPPEALLAALSPADLKLWVLLSTGMETVDIANRMLVSERTAKRMVASLLHKLGVTNRIAAAGLAGRCGLLDDTADGQPP</sequence>
<protein>
    <submittedName>
        <fullName evidence="6">Transcriptional regulator, LuxR family protein</fullName>
    </submittedName>
</protein>
<dbReference type="InterPro" id="IPR011006">
    <property type="entry name" value="CheY-like_superfamily"/>
</dbReference>
<dbReference type="Gene3D" id="3.40.50.2300">
    <property type="match status" value="1"/>
</dbReference>
<name>A0A9W4B9S6_9MYCO</name>
<evidence type="ECO:0000256" key="1">
    <source>
        <dbReference type="ARBA" id="ARBA00022553"/>
    </source>
</evidence>
<dbReference type="PROSITE" id="PS50110">
    <property type="entry name" value="RESPONSE_REGULATORY"/>
    <property type="match status" value="1"/>
</dbReference>
<feature type="domain" description="Response regulatory" evidence="5">
    <location>
        <begin position="7"/>
        <end position="125"/>
    </location>
</feature>
<dbReference type="InterPro" id="IPR039420">
    <property type="entry name" value="WalR-like"/>
</dbReference>
<dbReference type="PANTHER" id="PTHR43214:SF43">
    <property type="entry name" value="TWO-COMPONENT RESPONSE REGULATOR"/>
    <property type="match status" value="1"/>
</dbReference>
<organism evidence="6 7">
    <name type="scientific">Mycobacterium gallinarum</name>
    <dbReference type="NCBI Taxonomy" id="39689"/>
    <lineage>
        <taxon>Bacteria</taxon>
        <taxon>Bacillati</taxon>
        <taxon>Actinomycetota</taxon>
        <taxon>Actinomycetes</taxon>
        <taxon>Mycobacteriales</taxon>
        <taxon>Mycobacteriaceae</taxon>
        <taxon>Mycobacterium</taxon>
    </lineage>
</organism>
<evidence type="ECO:0000256" key="2">
    <source>
        <dbReference type="ARBA" id="ARBA00023125"/>
    </source>
</evidence>
<dbReference type="InterPro" id="IPR058245">
    <property type="entry name" value="NreC/VraR/RcsB-like_REC"/>
</dbReference>
<dbReference type="AlphaFoldDB" id="A0A9W4B9S6"/>
<dbReference type="SMART" id="SM00421">
    <property type="entry name" value="HTH_LUXR"/>
    <property type="match status" value="1"/>
</dbReference>
<evidence type="ECO:0000259" key="4">
    <source>
        <dbReference type="PROSITE" id="PS50043"/>
    </source>
</evidence>
<dbReference type="Pfam" id="PF00072">
    <property type="entry name" value="Response_reg"/>
    <property type="match status" value="1"/>
</dbReference>
<dbReference type="CDD" id="cd17535">
    <property type="entry name" value="REC_NarL-like"/>
    <property type="match status" value="1"/>
</dbReference>
<keyword evidence="7" id="KW-1185">Reference proteome</keyword>
<dbReference type="InterPro" id="IPR000792">
    <property type="entry name" value="Tscrpt_reg_LuxR_C"/>
</dbReference>
<dbReference type="RefSeq" id="WP_174262095.1">
    <property type="nucleotide sequence ID" value="NZ_AP022601.1"/>
</dbReference>